<dbReference type="AlphaFoldDB" id="A0A180H4D8"/>
<keyword evidence="3" id="KW-1185">Reference proteome</keyword>
<reference evidence="2 3" key="3">
    <citation type="journal article" date="2017" name="G3 (Bethesda)">
        <title>Comparative analysis highlights variable genome content of wheat rusts and divergence of the mating loci.</title>
        <authorList>
            <person name="Cuomo C.A."/>
            <person name="Bakkeren G."/>
            <person name="Khalil H.B."/>
            <person name="Panwar V."/>
            <person name="Joly D."/>
            <person name="Linning R."/>
            <person name="Sakthikumar S."/>
            <person name="Song X."/>
            <person name="Adiconis X."/>
            <person name="Fan L."/>
            <person name="Goldberg J.M."/>
            <person name="Levin J.Z."/>
            <person name="Young S."/>
            <person name="Zeng Q."/>
            <person name="Anikster Y."/>
            <person name="Bruce M."/>
            <person name="Wang M."/>
            <person name="Yin C."/>
            <person name="McCallum B."/>
            <person name="Szabo L.J."/>
            <person name="Hulbert S."/>
            <person name="Chen X."/>
            <person name="Fellers J.P."/>
        </authorList>
    </citation>
    <scope>NUCLEOTIDE SEQUENCE</scope>
    <source>
        <strain evidence="3">Isolate 1-1 / race 1 (BBBD)</strain>
        <strain evidence="2">isolate 1-1 / race 1 (BBBD)</strain>
    </source>
</reference>
<dbReference type="EnsemblFungi" id="PTTG_25319-t43_1">
    <property type="protein sequence ID" value="PTTG_25319-t43_1-p1"/>
    <property type="gene ID" value="PTTG_25319"/>
</dbReference>
<reference evidence="1" key="1">
    <citation type="submission" date="2009-11" db="EMBL/GenBank/DDBJ databases">
        <authorList>
            <consortium name="The Broad Institute Genome Sequencing Platform"/>
            <person name="Ward D."/>
            <person name="Feldgarden M."/>
            <person name="Earl A."/>
            <person name="Young S.K."/>
            <person name="Zeng Q."/>
            <person name="Koehrsen M."/>
            <person name="Alvarado L."/>
            <person name="Berlin A."/>
            <person name="Bochicchio J."/>
            <person name="Borenstein D."/>
            <person name="Chapman S.B."/>
            <person name="Chen Z."/>
            <person name="Engels R."/>
            <person name="Freedman E."/>
            <person name="Gellesch M."/>
            <person name="Goldberg J."/>
            <person name="Griggs A."/>
            <person name="Gujja S."/>
            <person name="Heilman E."/>
            <person name="Heiman D."/>
            <person name="Hepburn T."/>
            <person name="Howarth C."/>
            <person name="Jen D."/>
            <person name="Larson L."/>
            <person name="Lewis B."/>
            <person name="Mehta T."/>
            <person name="Park D."/>
            <person name="Pearson M."/>
            <person name="Roberts A."/>
            <person name="Saif S."/>
            <person name="Shea T."/>
            <person name="Shenoy N."/>
            <person name="Sisk P."/>
            <person name="Stolte C."/>
            <person name="Sykes S."/>
            <person name="Thomson T."/>
            <person name="Walk T."/>
            <person name="White J."/>
            <person name="Yandava C."/>
            <person name="Izard J."/>
            <person name="Baranova O.V."/>
            <person name="Blanton J.M."/>
            <person name="Tanner A.C."/>
            <person name="Dewhirst F.E."/>
            <person name="Haas B."/>
            <person name="Nusbaum C."/>
            <person name="Birren B."/>
        </authorList>
    </citation>
    <scope>NUCLEOTIDE SEQUENCE [LARGE SCALE GENOMIC DNA]</scope>
    <source>
        <strain evidence="1">1-1 BBBD Race 1</strain>
    </source>
</reference>
<protein>
    <submittedName>
        <fullName evidence="1 2">Uncharacterized protein</fullName>
    </submittedName>
</protein>
<sequence>MPPPGSATLDNSCLSPRFQHEHQQKVIKLFILMVIVASIRLGQEAEAGLEPRSIGGRVRGWSSLASGCH</sequence>
<reference evidence="2" key="4">
    <citation type="submission" date="2025-05" db="UniProtKB">
        <authorList>
            <consortium name="EnsemblFungi"/>
        </authorList>
    </citation>
    <scope>IDENTIFICATION</scope>
    <source>
        <strain evidence="2">isolate 1-1 / race 1 (BBBD)</strain>
    </source>
</reference>
<accession>A0A180H4D8</accession>
<name>A0A180H4D8_PUCT1</name>
<organism evidence="1">
    <name type="scientific">Puccinia triticina (isolate 1-1 / race 1 (BBBD))</name>
    <name type="common">Brown leaf rust fungus</name>
    <dbReference type="NCBI Taxonomy" id="630390"/>
    <lineage>
        <taxon>Eukaryota</taxon>
        <taxon>Fungi</taxon>
        <taxon>Dikarya</taxon>
        <taxon>Basidiomycota</taxon>
        <taxon>Pucciniomycotina</taxon>
        <taxon>Pucciniomycetes</taxon>
        <taxon>Pucciniales</taxon>
        <taxon>Pucciniaceae</taxon>
        <taxon>Puccinia</taxon>
    </lineage>
</organism>
<proteinExistence type="predicted"/>
<evidence type="ECO:0000313" key="3">
    <source>
        <dbReference type="Proteomes" id="UP000005240"/>
    </source>
</evidence>
<evidence type="ECO:0000313" key="1">
    <source>
        <dbReference type="EMBL" id="OAV99847.1"/>
    </source>
</evidence>
<dbReference type="Proteomes" id="UP000005240">
    <property type="component" value="Unassembled WGS sequence"/>
</dbReference>
<gene>
    <name evidence="1" type="ORF">PTTG_25319</name>
</gene>
<dbReference type="EMBL" id="ADAS02000002">
    <property type="protein sequence ID" value="OAV99847.1"/>
    <property type="molecule type" value="Genomic_DNA"/>
</dbReference>
<evidence type="ECO:0000313" key="2">
    <source>
        <dbReference type="EnsemblFungi" id="PTTG_25319-t43_1-p1"/>
    </source>
</evidence>
<reference evidence="1" key="2">
    <citation type="submission" date="2016-05" db="EMBL/GenBank/DDBJ databases">
        <title>Comparative analysis highlights variable genome content of wheat rusts and divergence of the mating loci.</title>
        <authorList>
            <person name="Cuomo C.A."/>
            <person name="Bakkeren G."/>
            <person name="Szabo L."/>
            <person name="Khalil H."/>
            <person name="Joly D."/>
            <person name="Goldberg J."/>
            <person name="Young S."/>
            <person name="Zeng Q."/>
            <person name="Fellers J."/>
        </authorList>
    </citation>
    <scope>NUCLEOTIDE SEQUENCE [LARGE SCALE GENOMIC DNA]</scope>
    <source>
        <strain evidence="1">1-1 BBBD Race 1</strain>
    </source>
</reference>
<dbReference type="VEuPathDB" id="FungiDB:PTTG_25319"/>